<dbReference type="Proteomes" id="UP001153954">
    <property type="component" value="Unassembled WGS sequence"/>
</dbReference>
<gene>
    <name evidence="1" type="ORF">EEDITHA_LOCUS3022</name>
</gene>
<protein>
    <submittedName>
        <fullName evidence="1">Uncharacterized protein</fullName>
    </submittedName>
</protein>
<dbReference type="AlphaFoldDB" id="A0AAU9TQ20"/>
<evidence type="ECO:0000313" key="2">
    <source>
        <dbReference type="Proteomes" id="UP001153954"/>
    </source>
</evidence>
<evidence type="ECO:0000313" key="1">
    <source>
        <dbReference type="EMBL" id="CAH2086675.1"/>
    </source>
</evidence>
<accession>A0AAU9TQ20</accession>
<dbReference type="EMBL" id="CAKOGL010000005">
    <property type="protein sequence ID" value="CAH2086675.1"/>
    <property type="molecule type" value="Genomic_DNA"/>
</dbReference>
<sequence>MTQRKQTTVRFGRKFVRARNGEGVRDSATVKLIGTMSEIVRDGYLLVSTCTSSLLLSVVPTTIKYQSSSFIKKKYEFIHRNNISLKYTCMSSRFLKGSSDRYSRHSKFTDLFRLELNGHANTIDALSFCLKIAFHEMISMDDPFNLTDNVYRECRGAICQGNEFQQRAYSFEWQLVVLDRFNFISRLS</sequence>
<comment type="caution">
    <text evidence="1">The sequence shown here is derived from an EMBL/GenBank/DDBJ whole genome shotgun (WGS) entry which is preliminary data.</text>
</comment>
<name>A0AAU9TQ20_EUPED</name>
<proteinExistence type="predicted"/>
<keyword evidence="2" id="KW-1185">Reference proteome</keyword>
<reference evidence="1" key="1">
    <citation type="submission" date="2022-03" db="EMBL/GenBank/DDBJ databases">
        <authorList>
            <person name="Tunstrom K."/>
        </authorList>
    </citation>
    <scope>NUCLEOTIDE SEQUENCE</scope>
</reference>
<organism evidence="1 2">
    <name type="scientific">Euphydryas editha</name>
    <name type="common">Edith's checkerspot</name>
    <dbReference type="NCBI Taxonomy" id="104508"/>
    <lineage>
        <taxon>Eukaryota</taxon>
        <taxon>Metazoa</taxon>
        <taxon>Ecdysozoa</taxon>
        <taxon>Arthropoda</taxon>
        <taxon>Hexapoda</taxon>
        <taxon>Insecta</taxon>
        <taxon>Pterygota</taxon>
        <taxon>Neoptera</taxon>
        <taxon>Endopterygota</taxon>
        <taxon>Lepidoptera</taxon>
        <taxon>Glossata</taxon>
        <taxon>Ditrysia</taxon>
        <taxon>Papilionoidea</taxon>
        <taxon>Nymphalidae</taxon>
        <taxon>Nymphalinae</taxon>
        <taxon>Euphydryas</taxon>
    </lineage>
</organism>